<reference evidence="1 2" key="1">
    <citation type="submission" date="2014-01" db="EMBL/GenBank/DDBJ databases">
        <title>Full genme sequencing of cellulolytic bacterium Gynuella sunshinyii YC6258T gen. nov., sp. nov.</title>
        <authorList>
            <person name="Khan H."/>
            <person name="Chung E.J."/>
            <person name="Chung Y.R."/>
        </authorList>
    </citation>
    <scope>NUCLEOTIDE SEQUENCE [LARGE SCALE GENOMIC DNA]</scope>
    <source>
        <strain evidence="1 2">YC6258</strain>
    </source>
</reference>
<dbReference type="Proteomes" id="UP000032266">
    <property type="component" value="Chromosome"/>
</dbReference>
<dbReference type="Pfam" id="PF09700">
    <property type="entry name" value="Cas_Cmr3"/>
    <property type="match status" value="1"/>
</dbReference>
<dbReference type="STRING" id="1445510.YC6258_01138"/>
<sequence>MSTFQTLDVDFTPVDSWFFRESRPFDAIGTSQLGSVFPPPASTVLGAFRNWVGRQLNVDWATYKFKEQMLTLPDGQQMSAWELIGGLAGHPGLICLDELGLMFNQERLYPLPMGLQQDMEQRLYRLQDSEPVRCDLGFIRLPRAVTHPGVRTRAITNTWITAEGLRTYLAGGIPAEHTLKPESELIVQEPHIGIALSRGRTIKEQMFYQTRHIRLHQGVSVFARFSGLPEELINLLDGGSDHIRFGGEGRQAAIRCQRSDADLPISECPKNRDFTMTLLTAASFRNGDQPDWLPADAKQCTAEDGSDYWQVNIADTPVQILSAVVGKTLRQGGWDMALGGPKPVTSLIPAGSTYFCQLPEDVQPRVLEQLQYQWVGHERNLGRGLICIGNINR</sequence>
<dbReference type="Gene3D" id="3.30.70.2940">
    <property type="match status" value="1"/>
</dbReference>
<dbReference type="EMBL" id="CP007142">
    <property type="protein sequence ID" value="AJQ93186.1"/>
    <property type="molecule type" value="Genomic_DNA"/>
</dbReference>
<organism evidence="1 2">
    <name type="scientific">Gynuella sunshinyii YC6258</name>
    <dbReference type="NCBI Taxonomy" id="1445510"/>
    <lineage>
        <taxon>Bacteria</taxon>
        <taxon>Pseudomonadati</taxon>
        <taxon>Pseudomonadota</taxon>
        <taxon>Gammaproteobacteria</taxon>
        <taxon>Oceanospirillales</taxon>
        <taxon>Saccharospirillaceae</taxon>
        <taxon>Gynuella</taxon>
    </lineage>
</organism>
<proteinExistence type="predicted"/>
<dbReference type="AlphaFoldDB" id="A0A0C5VG72"/>
<name>A0A0C5VG72_9GAMM</name>
<protein>
    <submittedName>
        <fullName evidence="1">Uncharacterized protein predicted to be involved in DNA repair (RAMP superfamily)</fullName>
    </submittedName>
</protein>
<dbReference type="Gene3D" id="2.60.40.4350">
    <property type="match status" value="1"/>
</dbReference>
<dbReference type="RefSeq" id="WP_044616064.1">
    <property type="nucleotide sequence ID" value="NZ_CP007142.1"/>
</dbReference>
<accession>A0A0C5VG72</accession>
<evidence type="ECO:0000313" key="2">
    <source>
        <dbReference type="Proteomes" id="UP000032266"/>
    </source>
</evidence>
<keyword evidence="2" id="KW-1185">Reference proteome</keyword>
<dbReference type="OrthoDB" id="6162707at2"/>
<dbReference type="HOGENOM" id="CLU_044328_1_0_6"/>
<dbReference type="InterPro" id="IPR019117">
    <property type="entry name" value="CRISPR-assoc_protein_Cmr3"/>
</dbReference>
<gene>
    <name evidence="1" type="ORF">YC6258_01138</name>
</gene>
<dbReference type="KEGG" id="gsn:YC6258_01138"/>
<evidence type="ECO:0000313" key="1">
    <source>
        <dbReference type="EMBL" id="AJQ93186.1"/>
    </source>
</evidence>